<comment type="similarity">
    <text evidence="1">Belongs to the enoyl-CoA hydratase/isomerase family.</text>
</comment>
<dbReference type="PANTHER" id="PTHR43841">
    <property type="entry name" value="3-HYDROXYACYL-THIOESTER DEHYDRATASE HTDX-RELATED"/>
    <property type="match status" value="1"/>
</dbReference>
<name>A0A2T0GWF2_ACTMO</name>
<sequence length="288" mass="31889">MPTTELDRLPGLGPLYLRAAATTPLRRTDPSRARLPDTEYVRSEITVDRQHLAEYNRICGFDNRDELPLTYPHITAFPLAVTLMTDPGFPFPLVGLVHVANSITRHEPLSVTDSLTQRVRLSGLRAHPKGTQFDVVTETLVDERTVWTETSTYLRRGTGDPQAPGTSELAEPETTEPTARWKLPRDLGRRYATVSGDRNPIHLSAVTAKAFGFPRAIAHGMWSAARCLAAFAGRLPRSCTVDVEFAKPVLLPSRVEFTEEAGEQPGRRLFALRSSSGKAHLRGSLRTL</sequence>
<feature type="domain" description="MaoC-like" evidence="3">
    <location>
        <begin position="185"/>
        <end position="261"/>
    </location>
</feature>
<protein>
    <recommendedName>
        <fullName evidence="3">MaoC-like domain-containing protein</fullName>
    </recommendedName>
</protein>
<dbReference type="RefSeq" id="WP_106113702.1">
    <property type="nucleotide sequence ID" value="NZ_PVSR01000014.1"/>
</dbReference>
<dbReference type="STRING" id="1050202.GCA_000384035_03678"/>
<dbReference type="AlphaFoldDB" id="A0A2T0GWF2"/>
<evidence type="ECO:0000259" key="3">
    <source>
        <dbReference type="Pfam" id="PF01575"/>
    </source>
</evidence>
<evidence type="ECO:0000313" key="4">
    <source>
        <dbReference type="EMBL" id="PRW63438.1"/>
    </source>
</evidence>
<dbReference type="EMBL" id="PVSR01000014">
    <property type="protein sequence ID" value="PRW63438.1"/>
    <property type="molecule type" value="Genomic_DNA"/>
</dbReference>
<reference evidence="4 5" key="1">
    <citation type="submission" date="2018-03" db="EMBL/GenBank/DDBJ databases">
        <title>Actinopolyspora mortivallis from Sahara, screening for active biomolecules.</title>
        <authorList>
            <person name="Selama O."/>
            <person name="Wellington E.M.H."/>
            <person name="Hacene H."/>
        </authorList>
    </citation>
    <scope>NUCLEOTIDE SEQUENCE [LARGE SCALE GENOMIC DNA]</scope>
    <source>
        <strain evidence="4 5">M5A</strain>
    </source>
</reference>
<evidence type="ECO:0000256" key="1">
    <source>
        <dbReference type="ARBA" id="ARBA00005254"/>
    </source>
</evidence>
<dbReference type="InterPro" id="IPR002539">
    <property type="entry name" value="MaoC-like_dom"/>
</dbReference>
<proteinExistence type="inferred from homology"/>
<keyword evidence="5" id="KW-1185">Reference proteome</keyword>
<dbReference type="PANTHER" id="PTHR43841:SF1">
    <property type="entry name" value="3-HYDROXYACYL-THIOESTER DEHYDRATASE X"/>
    <property type="match status" value="1"/>
</dbReference>
<dbReference type="InterPro" id="IPR029069">
    <property type="entry name" value="HotDog_dom_sf"/>
</dbReference>
<comment type="caution">
    <text evidence="4">The sequence shown here is derived from an EMBL/GenBank/DDBJ whole genome shotgun (WGS) entry which is preliminary data.</text>
</comment>
<organism evidence="4 5">
    <name type="scientific">Actinopolyspora mortivallis</name>
    <dbReference type="NCBI Taxonomy" id="33906"/>
    <lineage>
        <taxon>Bacteria</taxon>
        <taxon>Bacillati</taxon>
        <taxon>Actinomycetota</taxon>
        <taxon>Actinomycetes</taxon>
        <taxon>Actinopolysporales</taxon>
        <taxon>Actinopolysporaceae</taxon>
        <taxon>Actinopolyspora</taxon>
    </lineage>
</organism>
<gene>
    <name evidence="4" type="ORF">CEP50_10160</name>
</gene>
<feature type="region of interest" description="Disordered" evidence="2">
    <location>
        <begin position="154"/>
        <end position="177"/>
    </location>
</feature>
<dbReference type="SUPFAM" id="SSF54637">
    <property type="entry name" value="Thioesterase/thiol ester dehydrase-isomerase"/>
    <property type="match status" value="2"/>
</dbReference>
<dbReference type="InParanoid" id="A0A2T0GWF2"/>
<dbReference type="Gene3D" id="3.10.129.10">
    <property type="entry name" value="Hotdog Thioesterase"/>
    <property type="match status" value="1"/>
</dbReference>
<evidence type="ECO:0000313" key="5">
    <source>
        <dbReference type="Proteomes" id="UP000239352"/>
    </source>
</evidence>
<accession>A0A2T0GWF2</accession>
<dbReference type="Proteomes" id="UP000239352">
    <property type="component" value="Unassembled WGS sequence"/>
</dbReference>
<evidence type="ECO:0000256" key="2">
    <source>
        <dbReference type="SAM" id="MobiDB-lite"/>
    </source>
</evidence>
<dbReference type="Pfam" id="PF01575">
    <property type="entry name" value="MaoC_dehydratas"/>
    <property type="match status" value="1"/>
</dbReference>